<keyword evidence="2" id="KW-0805">Transcription regulation</keyword>
<keyword evidence="4" id="KW-0804">Transcription</keyword>
<evidence type="ECO:0000256" key="4">
    <source>
        <dbReference type="ARBA" id="ARBA00023163"/>
    </source>
</evidence>
<dbReference type="SUPFAM" id="SSF53850">
    <property type="entry name" value="Periplasmic binding protein-like II"/>
    <property type="match status" value="1"/>
</dbReference>
<comment type="caution">
    <text evidence="6">The sequence shown here is derived from an EMBL/GenBank/DDBJ whole genome shotgun (WGS) entry which is preliminary data.</text>
</comment>
<feature type="domain" description="HTH lysR-type" evidence="5">
    <location>
        <begin position="3"/>
        <end position="60"/>
    </location>
</feature>
<gene>
    <name evidence="6" type="ORF">NP777_01165</name>
</gene>
<dbReference type="InterPro" id="IPR036388">
    <property type="entry name" value="WH-like_DNA-bd_sf"/>
</dbReference>
<evidence type="ECO:0000256" key="2">
    <source>
        <dbReference type="ARBA" id="ARBA00023015"/>
    </source>
</evidence>
<dbReference type="PANTHER" id="PTHR30346">
    <property type="entry name" value="TRANSCRIPTIONAL DUAL REGULATOR HCAR-RELATED"/>
    <property type="match status" value="1"/>
</dbReference>
<keyword evidence="3" id="KW-0238">DNA-binding</keyword>
<comment type="similarity">
    <text evidence="1">Belongs to the LysR transcriptional regulatory family.</text>
</comment>
<dbReference type="RefSeq" id="WP_256648081.1">
    <property type="nucleotide sequence ID" value="NZ_JANIAA010000001.1"/>
</dbReference>
<name>A0ABT1UQ54_9ACTN</name>
<dbReference type="Pfam" id="PF00126">
    <property type="entry name" value="HTH_1"/>
    <property type="match status" value="1"/>
</dbReference>
<dbReference type="PROSITE" id="PS50931">
    <property type="entry name" value="HTH_LYSR"/>
    <property type="match status" value="1"/>
</dbReference>
<dbReference type="Pfam" id="PF03466">
    <property type="entry name" value="LysR_substrate"/>
    <property type="match status" value="1"/>
</dbReference>
<proteinExistence type="inferred from homology"/>
<evidence type="ECO:0000313" key="7">
    <source>
        <dbReference type="Proteomes" id="UP001204746"/>
    </source>
</evidence>
<dbReference type="InterPro" id="IPR036390">
    <property type="entry name" value="WH_DNA-bd_sf"/>
</dbReference>
<dbReference type="EMBL" id="JANIAA010000001">
    <property type="protein sequence ID" value="MCQ8186883.1"/>
    <property type="molecule type" value="Genomic_DNA"/>
</dbReference>
<organism evidence="6 7">
    <name type="scientific">Streptomyces rugosispiralis</name>
    <dbReference type="NCBI Taxonomy" id="2967341"/>
    <lineage>
        <taxon>Bacteria</taxon>
        <taxon>Bacillati</taxon>
        <taxon>Actinomycetota</taxon>
        <taxon>Actinomycetes</taxon>
        <taxon>Kitasatosporales</taxon>
        <taxon>Streptomycetaceae</taxon>
        <taxon>Streptomyces</taxon>
    </lineage>
</organism>
<evidence type="ECO:0000256" key="3">
    <source>
        <dbReference type="ARBA" id="ARBA00023125"/>
    </source>
</evidence>
<protein>
    <submittedName>
        <fullName evidence="6">LysR family transcriptional regulator</fullName>
    </submittedName>
</protein>
<accession>A0ABT1UQ54</accession>
<dbReference type="Proteomes" id="UP001204746">
    <property type="component" value="Unassembled WGS sequence"/>
</dbReference>
<evidence type="ECO:0000259" key="5">
    <source>
        <dbReference type="PROSITE" id="PS50931"/>
    </source>
</evidence>
<evidence type="ECO:0000313" key="6">
    <source>
        <dbReference type="EMBL" id="MCQ8186883.1"/>
    </source>
</evidence>
<dbReference type="PANTHER" id="PTHR30346:SF28">
    <property type="entry name" value="HTH-TYPE TRANSCRIPTIONAL REGULATOR CYNR"/>
    <property type="match status" value="1"/>
</dbReference>
<dbReference type="InterPro" id="IPR000847">
    <property type="entry name" value="LysR_HTH_N"/>
</dbReference>
<reference evidence="6 7" key="1">
    <citation type="submission" date="2022-07" db="EMBL/GenBank/DDBJ databases">
        <authorList>
            <person name="Phongsopitanun W."/>
            <person name="Tanasupawat S."/>
        </authorList>
    </citation>
    <scope>NUCLEOTIDE SEQUENCE [LARGE SCALE GENOMIC DNA]</scope>
    <source>
        <strain evidence="6 7">RCU-064</strain>
    </source>
</reference>
<dbReference type="PRINTS" id="PR00039">
    <property type="entry name" value="HTHLYSR"/>
</dbReference>
<evidence type="ECO:0000256" key="1">
    <source>
        <dbReference type="ARBA" id="ARBA00009437"/>
    </source>
</evidence>
<dbReference type="InterPro" id="IPR005119">
    <property type="entry name" value="LysR_subst-bd"/>
</dbReference>
<sequence>MNVELRDLRWFLVLAEEEHFSRAAARCRVTQPTLTRSLARLEAALGVRLVDRTTRSVSLTEAGHRLHAEMGSLLPQVDSALRSLSSQRTLRLGFTWLLPSGLARHLITEFEQATGGRVELVRRDERTAGVATGHTDAAVLHGTPPSGDRLRVVELGAEDRVAAVGLRHPLARRRRLRWAELADHALVVNKLSGTVDPAMWPAGARPEVAVTCRTYDEWIEMVAADRGVGVLPESARAHPHPDVRYIAIADAPPVPLVLVRPTRAPHPLTDQLERITLAAAGRPGRP</sequence>
<dbReference type="Gene3D" id="1.10.10.10">
    <property type="entry name" value="Winged helix-like DNA-binding domain superfamily/Winged helix DNA-binding domain"/>
    <property type="match status" value="1"/>
</dbReference>
<dbReference type="Gene3D" id="3.40.190.10">
    <property type="entry name" value="Periplasmic binding protein-like II"/>
    <property type="match status" value="2"/>
</dbReference>
<dbReference type="SUPFAM" id="SSF46785">
    <property type="entry name" value="Winged helix' DNA-binding domain"/>
    <property type="match status" value="1"/>
</dbReference>
<keyword evidence="7" id="KW-1185">Reference proteome</keyword>